<sequence length="292" mass="34562">MKKLYTNWRMKAISNFTDIIVKENLKRVLTEGKTEAGSSVRPKWKDGLPAYSLKTFGVVNQYDLQKSFPISTLRPTAWKSGLKEIMWIYNDASNDVDLLERKYGVKYWRSWANSEGNLGLAYGRQMQYEHRYKEGYFKQIERLIWDLKKNPYSRRMITNLYNHQDLFEMTLYPCAFLTMWDYDGEYLNMTLVQRSSDYLVAGNINVTQYALLQHMIAQSVGYKVGKFHHYINNLHIYDRHVNVAKEIVSRESKDTPRLIIDDSIRNFYDFKPEHFSLEGYNPHEQITLEVAV</sequence>
<dbReference type="EMBL" id="CP003332">
    <property type="protein sequence ID" value="AFJ62014.1"/>
    <property type="molecule type" value="Genomic_DNA"/>
</dbReference>
<dbReference type="PANTHER" id="PTHR11548:SF1">
    <property type="entry name" value="THYMIDYLATE SYNTHASE 1"/>
    <property type="match status" value="1"/>
</dbReference>
<dbReference type="PATRIC" id="fig|1126211.3.peg.1964"/>
<dbReference type="Pfam" id="PF00303">
    <property type="entry name" value="Thymidylat_synt"/>
    <property type="match status" value="1"/>
</dbReference>
<dbReference type="InterPro" id="IPR045097">
    <property type="entry name" value="Thymidate_synth/dCMP_Mease"/>
</dbReference>
<feature type="binding site" description="in other chain" evidence="5">
    <location>
        <begin position="194"/>
        <end position="197"/>
    </location>
    <ligand>
        <name>dUMP</name>
        <dbReference type="ChEBI" id="CHEBI:246422"/>
        <note>ligand shared between dimeric partners</note>
    </ligand>
</feature>
<comment type="pathway">
    <text evidence="5">Pyrimidine metabolism; dTTP biosynthesis.</text>
</comment>
<gene>
    <name evidence="7" type="primary">thyA1</name>
    <name evidence="5" type="synonym">thyA</name>
    <name evidence="7" type="ORF">MUS_2050</name>
</gene>
<name>I2C5U0_BACAY</name>
<comment type="subunit">
    <text evidence="5">Homodimer.</text>
</comment>
<feature type="active site" description="Nucleophile" evidence="5">
    <location>
        <position position="174"/>
    </location>
</feature>
<evidence type="ECO:0000256" key="1">
    <source>
        <dbReference type="ARBA" id="ARBA00011947"/>
    </source>
</evidence>
<dbReference type="GO" id="GO:0004799">
    <property type="term" value="F:thymidylate synthase activity"/>
    <property type="evidence" value="ECO:0007669"/>
    <property type="project" value="UniProtKB-UniRule"/>
</dbReference>
<accession>I2C5U0</accession>
<dbReference type="UniPathway" id="UPA00575"/>
<feature type="binding site" evidence="5">
    <location>
        <begin position="154"/>
        <end position="155"/>
    </location>
    <ligand>
        <name>dUMP</name>
        <dbReference type="ChEBI" id="CHEBI:246422"/>
        <note>ligand shared between dimeric partners</note>
    </ligand>
</feature>
<dbReference type="KEGG" id="bqy:MUS_2050"/>
<evidence type="ECO:0000256" key="4">
    <source>
        <dbReference type="ARBA" id="ARBA00022727"/>
    </source>
</evidence>
<dbReference type="PRINTS" id="PR00108">
    <property type="entry name" value="THYMDSNTHASE"/>
</dbReference>
<comment type="caution">
    <text evidence="5">Lacks conserved residue(s) required for the propagation of feature annotation.</text>
</comment>
<keyword evidence="3 5" id="KW-0808">Transferase</keyword>
<dbReference type="NCBIfam" id="TIGR03284">
    <property type="entry name" value="thym_sym"/>
    <property type="match status" value="1"/>
</dbReference>
<feature type="binding site" description="in other chain" evidence="5">
    <location>
        <begin position="235"/>
        <end position="237"/>
    </location>
    <ligand>
        <name>dUMP</name>
        <dbReference type="ChEBI" id="CHEBI:246422"/>
        <note>ligand shared between dimeric partners</note>
    </ligand>
</feature>
<dbReference type="SUPFAM" id="SSF55831">
    <property type="entry name" value="Thymidylate synthase/dCMP hydroxymethylase"/>
    <property type="match status" value="1"/>
</dbReference>
<evidence type="ECO:0000259" key="6">
    <source>
        <dbReference type="Pfam" id="PF00303"/>
    </source>
</evidence>
<dbReference type="HAMAP" id="MF_00008">
    <property type="entry name" value="Thymidy_synth_bact"/>
    <property type="match status" value="1"/>
</dbReference>
<dbReference type="InterPro" id="IPR036926">
    <property type="entry name" value="Thymidate_synth/dCMP_Mease_sf"/>
</dbReference>
<organism evidence="7 8">
    <name type="scientific">Bacillus amyloliquefaciens (strain Y2)</name>
    <name type="common">Bacillus amyloliquefaciens subsp. plantarum (strain B9601-Y2)</name>
    <dbReference type="NCBI Taxonomy" id="1155777"/>
    <lineage>
        <taxon>Bacteria</taxon>
        <taxon>Bacillati</taxon>
        <taxon>Bacillota</taxon>
        <taxon>Bacilli</taxon>
        <taxon>Bacillales</taxon>
        <taxon>Bacillaceae</taxon>
        <taxon>Bacillus</taxon>
        <taxon>Bacillus amyloliquefaciens group</taxon>
    </lineage>
</organism>
<evidence type="ECO:0000313" key="8">
    <source>
        <dbReference type="Proteomes" id="UP000002878"/>
    </source>
</evidence>
<dbReference type="GO" id="GO:0005829">
    <property type="term" value="C:cytosol"/>
    <property type="evidence" value="ECO:0007669"/>
    <property type="project" value="TreeGrafter"/>
</dbReference>
<dbReference type="Gene3D" id="3.30.572.10">
    <property type="entry name" value="Thymidylate synthase/dCMP hydroxymethylase domain"/>
    <property type="match status" value="1"/>
</dbReference>
<feature type="binding site" evidence="5">
    <location>
        <position position="197"/>
    </location>
    <ligand>
        <name>(6R)-5,10-methylene-5,6,7,8-tetrahydrofolate</name>
        <dbReference type="ChEBI" id="CHEBI:15636"/>
    </ligand>
</feature>
<evidence type="ECO:0000256" key="2">
    <source>
        <dbReference type="ARBA" id="ARBA00022603"/>
    </source>
</evidence>
<dbReference type="CDD" id="cd00351">
    <property type="entry name" value="TS_Pyrimidine_HMase"/>
    <property type="match status" value="1"/>
</dbReference>
<feature type="binding site" description="in other chain" evidence="5">
    <location>
        <position position="205"/>
    </location>
    <ligand>
        <name>dUMP</name>
        <dbReference type="ChEBI" id="CHEBI:246422"/>
        <note>ligand shared between dimeric partners</note>
    </ligand>
</feature>
<dbReference type="GO" id="GO:0006235">
    <property type="term" value="P:dTTP biosynthetic process"/>
    <property type="evidence" value="ECO:0007669"/>
    <property type="project" value="UniProtKB-UniRule"/>
</dbReference>
<comment type="subcellular location">
    <subcellularLocation>
        <location evidence="5">Cytoplasm</location>
    </subcellularLocation>
</comment>
<feature type="binding site" evidence="5">
    <location>
        <position position="291"/>
    </location>
    <ligand>
        <name>(6R)-5,10-methylene-5,6,7,8-tetrahydrofolate</name>
        <dbReference type="ChEBI" id="CHEBI:15636"/>
    </ligand>
</feature>
<dbReference type="Proteomes" id="UP000002878">
    <property type="component" value="Chromosome"/>
</dbReference>
<dbReference type="HOGENOM" id="CLU_021669_0_0_9"/>
<keyword evidence="2 5" id="KW-0489">Methyltransferase</keyword>
<dbReference type="InterPro" id="IPR000398">
    <property type="entry name" value="Thymidylate_synthase"/>
</dbReference>
<dbReference type="GO" id="GO:0032259">
    <property type="term" value="P:methylation"/>
    <property type="evidence" value="ECO:0007669"/>
    <property type="project" value="UniProtKB-KW"/>
</dbReference>
<dbReference type="AlphaFoldDB" id="I2C5U0"/>
<keyword evidence="4 5" id="KW-0545">Nucleotide biosynthesis</keyword>
<feature type="domain" description="Thymidylate synthase/dCMP hydroxymethylase" evidence="6">
    <location>
        <begin position="24"/>
        <end position="292"/>
    </location>
</feature>
<dbReference type="PANTHER" id="PTHR11548">
    <property type="entry name" value="THYMIDYLATE SYNTHASE 1"/>
    <property type="match status" value="1"/>
</dbReference>
<protein>
    <recommendedName>
        <fullName evidence="1 5">Thymidylate synthase</fullName>
        <shortName evidence="5">TS</shortName>
        <shortName evidence="5">TSase</shortName>
        <ecNumber evidence="1 5">2.1.1.45</ecNumber>
    </recommendedName>
</protein>
<proteinExistence type="inferred from homology"/>
<comment type="function">
    <text evidence="5">Catalyzes the reductive methylation of 2'-deoxyuridine-5'-monophosphate (dUMP) to 2'-deoxythymidine-5'-monophosphate (dTMP) while utilizing 5,10-methylenetetrahydrofolate (mTHF) as the methyl donor and reductant in the reaction, yielding dihydrofolate (DHF) as a by-product. This enzymatic reaction provides an intracellular de novo source of dTMP, an essential precursor for DNA biosynthesis.</text>
</comment>
<keyword evidence="5" id="KW-0963">Cytoplasm</keyword>
<evidence type="ECO:0000313" key="7">
    <source>
        <dbReference type="EMBL" id="AFJ62014.1"/>
    </source>
</evidence>
<dbReference type="EC" id="2.1.1.45" evidence="1 5"/>
<evidence type="ECO:0000256" key="5">
    <source>
        <dbReference type="HAMAP-Rule" id="MF_00008"/>
    </source>
</evidence>
<comment type="catalytic activity">
    <reaction evidence="5">
        <text>dUMP + (6R)-5,10-methylene-5,6,7,8-tetrahydrofolate = 7,8-dihydrofolate + dTMP</text>
        <dbReference type="Rhea" id="RHEA:12104"/>
        <dbReference type="ChEBI" id="CHEBI:15636"/>
        <dbReference type="ChEBI" id="CHEBI:57451"/>
        <dbReference type="ChEBI" id="CHEBI:63528"/>
        <dbReference type="ChEBI" id="CHEBI:246422"/>
        <dbReference type="EC" id="2.1.1.45"/>
    </reaction>
</comment>
<dbReference type="GO" id="GO:0006231">
    <property type="term" value="P:dTMP biosynthetic process"/>
    <property type="evidence" value="ECO:0007669"/>
    <property type="project" value="UniProtKB-UniRule"/>
</dbReference>
<comment type="similarity">
    <text evidence="5">Belongs to the thymidylate synthase family. Bacterial-type ThyA subfamily.</text>
</comment>
<reference evidence="7 8" key="1">
    <citation type="journal article" date="2012" name="J. Biotechnol.">
        <title>Genome sequence of the plant growth promoting strain Bacillus amyloliquefaciens subsp. plantarum B9601-Y2 and expression of mersacidin and other secondary metabolites.</title>
        <authorList>
            <person name="He P."/>
            <person name="Hao K."/>
            <person name="Blom J."/>
            <person name="Ruckert C."/>
            <person name="Vater J."/>
            <person name="Mao Z."/>
            <person name="Wu Y."/>
            <person name="Hou M."/>
            <person name="He P."/>
            <person name="He Y."/>
            <person name="Borriss R."/>
        </authorList>
    </citation>
    <scope>NUCLEOTIDE SEQUENCE [LARGE SCALE GENOMIC DNA]</scope>
    <source>
        <strain evidence="7">Y2</strain>
    </source>
</reference>
<evidence type="ECO:0000256" key="3">
    <source>
        <dbReference type="ARBA" id="ARBA00022679"/>
    </source>
</evidence>
<dbReference type="InterPro" id="IPR023451">
    <property type="entry name" value="Thymidate_synth/dCMP_Mease_dom"/>
</dbReference>